<dbReference type="GO" id="GO:1901259">
    <property type="term" value="P:chloroplast rRNA processing"/>
    <property type="evidence" value="ECO:0007669"/>
    <property type="project" value="TreeGrafter"/>
</dbReference>
<evidence type="ECO:0000259" key="3">
    <source>
        <dbReference type="PROSITE" id="PS50102"/>
    </source>
</evidence>
<comment type="caution">
    <text evidence="4">The sequence shown here is derived from an EMBL/GenBank/DDBJ whole genome shotgun (WGS) entry which is preliminary data.</text>
</comment>
<evidence type="ECO:0000313" key="5">
    <source>
        <dbReference type="Proteomes" id="UP000187406"/>
    </source>
</evidence>
<organism evidence="4 5">
    <name type="scientific">Cephalotus follicularis</name>
    <name type="common">Albany pitcher plant</name>
    <dbReference type="NCBI Taxonomy" id="3775"/>
    <lineage>
        <taxon>Eukaryota</taxon>
        <taxon>Viridiplantae</taxon>
        <taxon>Streptophyta</taxon>
        <taxon>Embryophyta</taxon>
        <taxon>Tracheophyta</taxon>
        <taxon>Spermatophyta</taxon>
        <taxon>Magnoliopsida</taxon>
        <taxon>eudicotyledons</taxon>
        <taxon>Gunneridae</taxon>
        <taxon>Pentapetalae</taxon>
        <taxon>rosids</taxon>
        <taxon>fabids</taxon>
        <taxon>Oxalidales</taxon>
        <taxon>Cephalotaceae</taxon>
        <taxon>Cephalotus</taxon>
    </lineage>
</organism>
<keyword evidence="5" id="KW-1185">Reference proteome</keyword>
<dbReference type="OrthoDB" id="439808at2759"/>
<dbReference type="SUPFAM" id="SSF54928">
    <property type="entry name" value="RNA-binding domain, RBD"/>
    <property type="match status" value="2"/>
</dbReference>
<evidence type="ECO:0000256" key="1">
    <source>
        <dbReference type="ARBA" id="ARBA00022884"/>
    </source>
</evidence>
<dbReference type="InterPro" id="IPR012677">
    <property type="entry name" value="Nucleotide-bd_a/b_plait_sf"/>
</dbReference>
<dbReference type="GO" id="GO:0009535">
    <property type="term" value="C:chloroplast thylakoid membrane"/>
    <property type="evidence" value="ECO:0007669"/>
    <property type="project" value="TreeGrafter"/>
</dbReference>
<dbReference type="PANTHER" id="PTHR48025">
    <property type="entry name" value="OS02G0815200 PROTEIN"/>
    <property type="match status" value="1"/>
</dbReference>
<protein>
    <submittedName>
        <fullName evidence="4">RRM_1 domain-containing protein</fullName>
    </submittedName>
</protein>
<dbReference type="FunCoup" id="A0A1Q3DD86">
    <property type="interactions" value="1265"/>
</dbReference>
<reference evidence="5" key="1">
    <citation type="submission" date="2016-04" db="EMBL/GenBank/DDBJ databases">
        <title>Cephalotus genome sequencing.</title>
        <authorList>
            <person name="Fukushima K."/>
            <person name="Hasebe M."/>
            <person name="Fang X."/>
        </authorList>
    </citation>
    <scope>NUCLEOTIDE SEQUENCE [LARGE SCALE GENOMIC DNA]</scope>
    <source>
        <strain evidence="5">cv. St1</strain>
    </source>
</reference>
<dbReference type="InterPro" id="IPR000504">
    <property type="entry name" value="RRM_dom"/>
</dbReference>
<evidence type="ECO:0000256" key="2">
    <source>
        <dbReference type="PROSITE-ProRule" id="PRU00176"/>
    </source>
</evidence>
<dbReference type="Pfam" id="PF00076">
    <property type="entry name" value="RRM_1"/>
    <property type="match status" value="2"/>
</dbReference>
<dbReference type="InParanoid" id="A0A1Q3DD86"/>
<dbReference type="EMBL" id="BDDD01006254">
    <property type="protein sequence ID" value="GAV90437.1"/>
    <property type="molecule type" value="Genomic_DNA"/>
</dbReference>
<dbReference type="InterPro" id="IPR050502">
    <property type="entry name" value="Euk_RNA-bind_prot"/>
</dbReference>
<keyword evidence="1 2" id="KW-0694">RNA-binding</keyword>
<feature type="domain" description="RRM" evidence="3">
    <location>
        <begin position="202"/>
        <end position="279"/>
    </location>
</feature>
<accession>A0A1Q3DD86</accession>
<evidence type="ECO:0000313" key="4">
    <source>
        <dbReference type="EMBL" id="GAV90437.1"/>
    </source>
</evidence>
<dbReference type="Gene3D" id="3.30.70.330">
    <property type="match status" value="2"/>
</dbReference>
<dbReference type="GO" id="GO:0003729">
    <property type="term" value="F:mRNA binding"/>
    <property type="evidence" value="ECO:0007669"/>
    <property type="project" value="TreeGrafter"/>
</dbReference>
<dbReference type="PANTHER" id="PTHR48025:SF7">
    <property type="entry name" value="RNA-BINDING (RRM_RBD_RNP MOTIFS) FAMILY PROTEIN"/>
    <property type="match status" value="1"/>
</dbReference>
<dbReference type="InterPro" id="IPR035979">
    <property type="entry name" value="RBD_domain_sf"/>
</dbReference>
<dbReference type="SMART" id="SM00360">
    <property type="entry name" value="RRM"/>
    <property type="match status" value="2"/>
</dbReference>
<dbReference type="Proteomes" id="UP000187406">
    <property type="component" value="Unassembled WGS sequence"/>
</dbReference>
<gene>
    <name evidence="4" type="ORF">CFOL_v3_33846</name>
</gene>
<name>A0A1Q3DD86_CEPFO</name>
<dbReference type="STRING" id="3775.A0A1Q3DD86"/>
<proteinExistence type="predicted"/>
<dbReference type="PROSITE" id="PS50102">
    <property type="entry name" value="RRM"/>
    <property type="match status" value="2"/>
</dbReference>
<sequence length="283" mass="31231">MATVWITSSSSSSSLSLLPIGHAKILNRRVPIGLVSFSLPHLLKCQWGTNKARVSLPYALLSEEPAVAEEINGEDEGEGAYQSANDDFLVQEPWRRARPCEVYVCNLPRSCDIPQLVDMFRPFGTVISVEISRNSETGVSRGSGYVIMGSIKSAKDAIVTLDGSDVGGRELRVRFSVEMNYGRDPEVLNSAPNRSIIYESPYKLYVGNLHRAVKPEDLRNYFSQFGTVVSAKVLHDRKDGKSRVFGFLSFSSVAERDDAISSNGAEFGGRKLVVREGVEKTKY</sequence>
<dbReference type="AlphaFoldDB" id="A0A1Q3DD86"/>
<feature type="domain" description="RRM" evidence="3">
    <location>
        <begin position="100"/>
        <end position="178"/>
    </location>
</feature>